<keyword evidence="4" id="KW-1185">Reference proteome</keyword>
<reference evidence="3" key="1">
    <citation type="submission" date="2023-03" db="EMBL/GenBank/DDBJ databases">
        <title>Massive genome expansion in bonnet fungi (Mycena s.s.) driven by repeated elements and novel gene families across ecological guilds.</title>
        <authorList>
            <consortium name="Lawrence Berkeley National Laboratory"/>
            <person name="Harder C.B."/>
            <person name="Miyauchi S."/>
            <person name="Viragh M."/>
            <person name="Kuo A."/>
            <person name="Thoen E."/>
            <person name="Andreopoulos B."/>
            <person name="Lu D."/>
            <person name="Skrede I."/>
            <person name="Drula E."/>
            <person name="Henrissat B."/>
            <person name="Morin E."/>
            <person name="Kohler A."/>
            <person name="Barry K."/>
            <person name="LaButti K."/>
            <person name="Morin E."/>
            <person name="Salamov A."/>
            <person name="Lipzen A."/>
            <person name="Mereny Z."/>
            <person name="Hegedus B."/>
            <person name="Baldrian P."/>
            <person name="Stursova M."/>
            <person name="Weitz H."/>
            <person name="Taylor A."/>
            <person name="Grigoriev I.V."/>
            <person name="Nagy L.G."/>
            <person name="Martin F."/>
            <person name="Kauserud H."/>
        </authorList>
    </citation>
    <scope>NUCLEOTIDE SEQUENCE</scope>
    <source>
        <strain evidence="3">9144</strain>
    </source>
</reference>
<dbReference type="Proteomes" id="UP001219525">
    <property type="component" value="Unassembled WGS sequence"/>
</dbReference>
<keyword evidence="1" id="KW-0175">Coiled coil</keyword>
<evidence type="ECO:0000256" key="1">
    <source>
        <dbReference type="SAM" id="Coils"/>
    </source>
</evidence>
<feature type="region of interest" description="Disordered" evidence="2">
    <location>
        <begin position="388"/>
        <end position="422"/>
    </location>
</feature>
<evidence type="ECO:0000256" key="2">
    <source>
        <dbReference type="SAM" id="MobiDB-lite"/>
    </source>
</evidence>
<evidence type="ECO:0000313" key="4">
    <source>
        <dbReference type="Proteomes" id="UP001219525"/>
    </source>
</evidence>
<dbReference type="EMBL" id="JARJCW010000009">
    <property type="protein sequence ID" value="KAJ7220497.1"/>
    <property type="molecule type" value="Genomic_DNA"/>
</dbReference>
<protein>
    <recommendedName>
        <fullName evidence="5">HNH nuclease domain-containing protein</fullName>
    </recommendedName>
</protein>
<comment type="caution">
    <text evidence="3">The sequence shown here is derived from an EMBL/GenBank/DDBJ whole genome shotgun (WGS) entry which is preliminary data.</text>
</comment>
<evidence type="ECO:0000313" key="3">
    <source>
        <dbReference type="EMBL" id="KAJ7220497.1"/>
    </source>
</evidence>
<feature type="region of interest" description="Disordered" evidence="2">
    <location>
        <begin position="214"/>
        <end position="271"/>
    </location>
</feature>
<feature type="compositionally biased region" description="Polar residues" evidence="2">
    <location>
        <begin position="242"/>
        <end position="258"/>
    </location>
</feature>
<sequence>MSSPTTLALKINERWTDILLITELELQAMSTKPLKWLRHVAWCLYGTLGALHTIVDENLEPIFDEELVSGFASQYCYVSESDTSPRYLDPDLLKEYSETGGTAREKFRDPLLQRDGSCIFREANLDPGMRMDMSSYESKLVKGVHFIPHCKGDEASLHIFSLFSTWIRTADIAALLNDIDDLRNGALMWSEIHEHMGNGALTMLLVPNQYMNVDDAPSGPSERLDWPPPGDDTEFLVPSSPAPTDTKTVSTDDGSSEYSPPGRTTPVPEETRNTYREYMQDIKEHEDLAKKQEETNAEQEAHREAMFEAEAKDSGYVSFTSESKVILQHLEPMGSVFPMCVPNNTRAALRRWTRLSPVALHATYGCAILNRFSVTRTARIVNAGATDGLGRKRRKDDNDEDNEKNRRRQEKKSKFSGIDSNEFRDPDVLASYYSVGDTKKPVTRSVPSAGNDPAPADMDAWDFLLSLHMPPEQVIAEHRAKLRRGVAAWADNIEPQGITFLEHLAA</sequence>
<name>A0AAD6YIV1_9AGAR</name>
<organism evidence="3 4">
    <name type="scientific">Mycena pura</name>
    <dbReference type="NCBI Taxonomy" id="153505"/>
    <lineage>
        <taxon>Eukaryota</taxon>
        <taxon>Fungi</taxon>
        <taxon>Dikarya</taxon>
        <taxon>Basidiomycota</taxon>
        <taxon>Agaricomycotina</taxon>
        <taxon>Agaricomycetes</taxon>
        <taxon>Agaricomycetidae</taxon>
        <taxon>Agaricales</taxon>
        <taxon>Marasmiineae</taxon>
        <taxon>Mycenaceae</taxon>
        <taxon>Mycena</taxon>
    </lineage>
</organism>
<gene>
    <name evidence="3" type="ORF">GGX14DRAFT_674863</name>
</gene>
<evidence type="ECO:0008006" key="5">
    <source>
        <dbReference type="Google" id="ProtNLM"/>
    </source>
</evidence>
<feature type="coiled-coil region" evidence="1">
    <location>
        <begin position="275"/>
        <end position="302"/>
    </location>
</feature>
<dbReference type="AlphaFoldDB" id="A0AAD6YIV1"/>
<accession>A0AAD6YIV1</accession>
<proteinExistence type="predicted"/>